<gene>
    <name evidence="5" type="ORF">SAMN05421874_11349</name>
</gene>
<dbReference type="Proteomes" id="UP000198683">
    <property type="component" value="Unassembled WGS sequence"/>
</dbReference>
<dbReference type="EMBL" id="FNFB01000013">
    <property type="protein sequence ID" value="SDK92897.1"/>
    <property type="molecule type" value="Genomic_DNA"/>
</dbReference>
<dbReference type="Gene3D" id="1.10.10.10">
    <property type="entry name" value="Winged helix-like DNA-binding domain superfamily/Winged helix DNA-binding domain"/>
    <property type="match status" value="1"/>
</dbReference>
<dbReference type="SUPFAM" id="SSF46785">
    <property type="entry name" value="Winged helix' DNA-binding domain"/>
    <property type="match status" value="1"/>
</dbReference>
<dbReference type="InterPro" id="IPR036390">
    <property type="entry name" value="WH_DNA-bd_sf"/>
</dbReference>
<dbReference type="GO" id="GO:0003677">
    <property type="term" value="F:DNA binding"/>
    <property type="evidence" value="ECO:0007669"/>
    <property type="project" value="UniProtKB-KW"/>
</dbReference>
<dbReference type="InterPro" id="IPR002577">
    <property type="entry name" value="HTH_HxlR"/>
</dbReference>
<proteinExistence type="predicted"/>
<evidence type="ECO:0000256" key="1">
    <source>
        <dbReference type="ARBA" id="ARBA00023015"/>
    </source>
</evidence>
<dbReference type="Pfam" id="PF01638">
    <property type="entry name" value="HxlR"/>
    <property type="match status" value="1"/>
</dbReference>
<organism evidence="5 6">
    <name type="scientific">Nonomuraea maritima</name>
    <dbReference type="NCBI Taxonomy" id="683260"/>
    <lineage>
        <taxon>Bacteria</taxon>
        <taxon>Bacillati</taxon>
        <taxon>Actinomycetota</taxon>
        <taxon>Actinomycetes</taxon>
        <taxon>Streptosporangiales</taxon>
        <taxon>Streptosporangiaceae</taxon>
        <taxon>Nonomuraea</taxon>
    </lineage>
</organism>
<sequence>MPTRTSAQRRETARDAHRAAVSLCPTNRVLDRLGERWVGLVLKELEAGPLRHSDLARALAGASQKMLTHTLRELERDGLVRRTVTASVPVRVDYALTPLGESLLPVVHAVTRWAQEHVQEIDAARQAYDAEN</sequence>
<evidence type="ECO:0000256" key="3">
    <source>
        <dbReference type="ARBA" id="ARBA00023163"/>
    </source>
</evidence>
<dbReference type="AlphaFoldDB" id="A0A1G9FX15"/>
<dbReference type="PANTHER" id="PTHR33204:SF37">
    <property type="entry name" value="HTH-TYPE TRANSCRIPTIONAL REGULATOR YODB"/>
    <property type="match status" value="1"/>
</dbReference>
<protein>
    <submittedName>
        <fullName evidence="5">DNA-binding transcriptional regulator, HxlR family</fullName>
    </submittedName>
</protein>
<evidence type="ECO:0000256" key="2">
    <source>
        <dbReference type="ARBA" id="ARBA00023125"/>
    </source>
</evidence>
<keyword evidence="3" id="KW-0804">Transcription</keyword>
<dbReference type="RefSeq" id="WP_090767947.1">
    <property type="nucleotide sequence ID" value="NZ_FNFB01000013.1"/>
</dbReference>
<keyword evidence="2 5" id="KW-0238">DNA-binding</keyword>
<evidence type="ECO:0000313" key="6">
    <source>
        <dbReference type="Proteomes" id="UP000198683"/>
    </source>
</evidence>
<dbReference type="STRING" id="683260.SAMN05421874_11349"/>
<evidence type="ECO:0000313" key="5">
    <source>
        <dbReference type="EMBL" id="SDK92897.1"/>
    </source>
</evidence>
<name>A0A1G9FX15_9ACTN</name>
<dbReference type="InterPro" id="IPR036388">
    <property type="entry name" value="WH-like_DNA-bd_sf"/>
</dbReference>
<evidence type="ECO:0000259" key="4">
    <source>
        <dbReference type="PROSITE" id="PS51118"/>
    </source>
</evidence>
<feature type="domain" description="HTH hxlR-type" evidence="4">
    <location>
        <begin position="24"/>
        <end position="122"/>
    </location>
</feature>
<dbReference type="PROSITE" id="PS51118">
    <property type="entry name" value="HTH_HXLR"/>
    <property type="match status" value="1"/>
</dbReference>
<reference evidence="5 6" key="1">
    <citation type="submission" date="2016-10" db="EMBL/GenBank/DDBJ databases">
        <authorList>
            <person name="de Groot N.N."/>
        </authorList>
    </citation>
    <scope>NUCLEOTIDE SEQUENCE [LARGE SCALE GENOMIC DNA]</scope>
    <source>
        <strain evidence="5 6">CGMCC 4.5681</strain>
    </source>
</reference>
<keyword evidence="6" id="KW-1185">Reference proteome</keyword>
<dbReference type="PANTHER" id="PTHR33204">
    <property type="entry name" value="TRANSCRIPTIONAL REGULATOR, MARR FAMILY"/>
    <property type="match status" value="1"/>
</dbReference>
<dbReference type="OrthoDB" id="370168at2"/>
<keyword evidence="1" id="KW-0805">Transcription regulation</keyword>
<accession>A0A1G9FX15</accession>